<reference evidence="1 2" key="1">
    <citation type="submission" date="2013-11" db="EMBL/GenBank/DDBJ databases">
        <title>Complete genome sequence of Rhizobium gallicum bv. gallicum R602.</title>
        <authorList>
            <person name="Bustos P."/>
            <person name="Santamaria R.I."/>
            <person name="Lozano L."/>
            <person name="Acosta J.L."/>
            <person name="Ormeno-Orrillo E."/>
            <person name="Rogel M.A."/>
            <person name="Romero D."/>
            <person name="Cevallos M.A."/>
            <person name="Martinez-Romero E."/>
            <person name="Gonzalez V."/>
        </authorList>
    </citation>
    <scope>NUCLEOTIDE SEQUENCE [LARGE SCALE GENOMIC DNA]</scope>
    <source>
        <strain evidence="1 2">R602</strain>
        <plasmid evidence="1 2">pRgalR602c</plasmid>
    </source>
</reference>
<protein>
    <submittedName>
        <fullName evidence="1">Uncharacterized protein</fullName>
    </submittedName>
</protein>
<dbReference type="RefSeq" id="WP_040115956.1">
    <property type="nucleotide sequence ID" value="NZ_CP006880.1"/>
</dbReference>
<accession>A0A0B4XGT4</accession>
<geneLocation type="plasmid" evidence="1 2">
    <name>pRgalR602c</name>
</geneLocation>
<keyword evidence="1" id="KW-0614">Plasmid</keyword>
<dbReference type="AlphaFoldDB" id="A0A0B4XGT4"/>
<dbReference type="HOGENOM" id="CLU_2384117_0_0_5"/>
<proteinExistence type="predicted"/>
<name>A0A0B4XGT4_9HYPH</name>
<dbReference type="Proteomes" id="UP000031368">
    <property type="component" value="Plasmid pRgalR602c"/>
</dbReference>
<evidence type="ECO:0000313" key="1">
    <source>
        <dbReference type="EMBL" id="AJD45838.1"/>
    </source>
</evidence>
<dbReference type="EMBL" id="CP006880">
    <property type="protein sequence ID" value="AJD45838.1"/>
    <property type="molecule type" value="Genomic_DNA"/>
</dbReference>
<dbReference type="KEGG" id="rga:RGR602_PC01814"/>
<evidence type="ECO:0000313" key="2">
    <source>
        <dbReference type="Proteomes" id="UP000031368"/>
    </source>
</evidence>
<keyword evidence="2" id="KW-1185">Reference proteome</keyword>
<sequence length="94" mass="10682">MSSDIHYMPYGCRAEQDGKWTVFDTVTGYPAMIGCKQLTDLTEKNATELMDILNRNTVGSKWQRLPRYAIQGLPTRISGIDLDQKTHSPSPRHQ</sequence>
<gene>
    <name evidence="1" type="ORF">RGR602_PC01814</name>
</gene>
<organism evidence="1 2">
    <name type="scientific">Rhizobium gallicum bv. gallicum R602sp</name>
    <dbReference type="NCBI Taxonomy" id="1041138"/>
    <lineage>
        <taxon>Bacteria</taxon>
        <taxon>Pseudomonadati</taxon>
        <taxon>Pseudomonadota</taxon>
        <taxon>Alphaproteobacteria</taxon>
        <taxon>Hyphomicrobiales</taxon>
        <taxon>Rhizobiaceae</taxon>
        <taxon>Rhizobium/Agrobacterium group</taxon>
        <taxon>Rhizobium</taxon>
    </lineage>
</organism>